<keyword evidence="6 12" id="KW-0175">Coiled coil</keyword>
<evidence type="ECO:0000256" key="2">
    <source>
        <dbReference type="ARBA" id="ARBA00022490"/>
    </source>
</evidence>
<dbReference type="Pfam" id="PF00225">
    <property type="entry name" value="Kinesin"/>
    <property type="match status" value="1"/>
</dbReference>
<name>A0A0C2N660_THEKT</name>
<dbReference type="AlphaFoldDB" id="A0A0C2N660"/>
<comment type="similarity">
    <text evidence="9">Belongs to the TRAFAC class myosin-kinesin ATPase superfamily. Kinesin family. KIN-5/BimC subfamily.</text>
</comment>
<evidence type="ECO:0000313" key="15">
    <source>
        <dbReference type="Proteomes" id="UP000031668"/>
    </source>
</evidence>
<dbReference type="FunFam" id="3.40.850.10:FF:000019">
    <property type="entry name" value="Kinesin-like protein KIN-5D"/>
    <property type="match status" value="1"/>
</dbReference>
<dbReference type="GO" id="GO:0005524">
    <property type="term" value="F:ATP binding"/>
    <property type="evidence" value="ECO:0007669"/>
    <property type="project" value="UniProtKB-UniRule"/>
</dbReference>
<evidence type="ECO:0000259" key="13">
    <source>
        <dbReference type="PROSITE" id="PS50067"/>
    </source>
</evidence>
<feature type="binding site" evidence="10">
    <location>
        <begin position="84"/>
        <end position="91"/>
    </location>
    <ligand>
        <name>ATP</name>
        <dbReference type="ChEBI" id="CHEBI:30616"/>
    </ligand>
</feature>
<evidence type="ECO:0000256" key="3">
    <source>
        <dbReference type="ARBA" id="ARBA00022701"/>
    </source>
</evidence>
<dbReference type="InterPro" id="IPR001752">
    <property type="entry name" value="Kinesin_motor_dom"/>
</dbReference>
<dbReference type="PROSITE" id="PS50067">
    <property type="entry name" value="KINESIN_MOTOR_2"/>
    <property type="match status" value="1"/>
</dbReference>
<dbReference type="InterPro" id="IPR027640">
    <property type="entry name" value="Kinesin-like_fam"/>
</dbReference>
<evidence type="ECO:0000256" key="8">
    <source>
        <dbReference type="ARBA" id="ARBA00023212"/>
    </source>
</evidence>
<evidence type="ECO:0000256" key="1">
    <source>
        <dbReference type="ARBA" id="ARBA00004245"/>
    </source>
</evidence>
<comment type="subcellular location">
    <subcellularLocation>
        <location evidence="1">Cytoplasm</location>
        <location evidence="1">Cytoskeleton</location>
    </subcellularLocation>
</comment>
<dbReference type="GO" id="GO:0008017">
    <property type="term" value="F:microtubule binding"/>
    <property type="evidence" value="ECO:0007669"/>
    <property type="project" value="InterPro"/>
</dbReference>
<comment type="caution">
    <text evidence="14">The sequence shown here is derived from an EMBL/GenBank/DDBJ whole genome shotgun (WGS) entry which is preliminary data.</text>
</comment>
<dbReference type="OMA" id="ITIVHIR"/>
<keyword evidence="7 10" id="KW-0505">Motor protein</keyword>
<evidence type="ECO:0000256" key="6">
    <source>
        <dbReference type="ARBA" id="ARBA00023054"/>
    </source>
</evidence>
<dbReference type="PANTHER" id="PTHR47968:SF36">
    <property type="entry name" value="KINESIN HEAVY CHAIN ISOFORM X1"/>
    <property type="match status" value="1"/>
</dbReference>
<evidence type="ECO:0000256" key="11">
    <source>
        <dbReference type="RuleBase" id="RU000394"/>
    </source>
</evidence>
<keyword evidence="4 10" id="KW-0547">Nucleotide-binding</keyword>
<dbReference type="GO" id="GO:0005874">
    <property type="term" value="C:microtubule"/>
    <property type="evidence" value="ECO:0007669"/>
    <property type="project" value="UniProtKB-KW"/>
</dbReference>
<dbReference type="PRINTS" id="PR00380">
    <property type="entry name" value="KINESINHEAVY"/>
</dbReference>
<dbReference type="EMBL" id="JWZT01002428">
    <property type="protein sequence ID" value="KII69422.1"/>
    <property type="molecule type" value="Genomic_DNA"/>
</dbReference>
<evidence type="ECO:0000256" key="4">
    <source>
        <dbReference type="ARBA" id="ARBA00022741"/>
    </source>
</evidence>
<dbReference type="SMART" id="SM00129">
    <property type="entry name" value="KISc"/>
    <property type="match status" value="1"/>
</dbReference>
<dbReference type="Proteomes" id="UP000031668">
    <property type="component" value="Unassembled WGS sequence"/>
</dbReference>
<evidence type="ECO:0000256" key="5">
    <source>
        <dbReference type="ARBA" id="ARBA00022840"/>
    </source>
</evidence>
<dbReference type="OrthoDB" id="3176171at2759"/>
<reference evidence="14 15" key="1">
    <citation type="journal article" date="2014" name="Genome Biol. Evol.">
        <title>The genome of the myxosporean Thelohanellus kitauei shows adaptations to nutrient acquisition within its fish host.</title>
        <authorList>
            <person name="Yang Y."/>
            <person name="Xiong J."/>
            <person name="Zhou Z."/>
            <person name="Huo F."/>
            <person name="Miao W."/>
            <person name="Ran C."/>
            <person name="Liu Y."/>
            <person name="Zhang J."/>
            <person name="Feng J."/>
            <person name="Wang M."/>
            <person name="Wang M."/>
            <person name="Wang L."/>
            <person name="Yao B."/>
        </authorList>
    </citation>
    <scope>NUCLEOTIDE SEQUENCE [LARGE SCALE GENOMIC DNA]</scope>
    <source>
        <strain evidence="14">Wuqing</strain>
    </source>
</reference>
<dbReference type="CDD" id="cd01369">
    <property type="entry name" value="KISc_KHC_KIF5"/>
    <property type="match status" value="1"/>
</dbReference>
<dbReference type="InterPro" id="IPR036961">
    <property type="entry name" value="Kinesin_motor_dom_sf"/>
</dbReference>
<dbReference type="SUPFAM" id="SSF52540">
    <property type="entry name" value="P-loop containing nucleoside triphosphate hydrolases"/>
    <property type="match status" value="1"/>
</dbReference>
<organism evidence="14 15">
    <name type="scientific">Thelohanellus kitauei</name>
    <name type="common">Myxosporean</name>
    <dbReference type="NCBI Taxonomy" id="669202"/>
    <lineage>
        <taxon>Eukaryota</taxon>
        <taxon>Metazoa</taxon>
        <taxon>Cnidaria</taxon>
        <taxon>Myxozoa</taxon>
        <taxon>Myxosporea</taxon>
        <taxon>Bivalvulida</taxon>
        <taxon>Platysporina</taxon>
        <taxon>Myxobolidae</taxon>
        <taxon>Thelohanellus</taxon>
    </lineage>
</organism>
<keyword evidence="3 11" id="KW-0493">Microtubule</keyword>
<feature type="domain" description="Kinesin motor" evidence="13">
    <location>
        <begin position="7"/>
        <end position="324"/>
    </location>
</feature>
<evidence type="ECO:0000256" key="7">
    <source>
        <dbReference type="ARBA" id="ARBA00023175"/>
    </source>
</evidence>
<keyword evidence="5 10" id="KW-0067">ATP-binding</keyword>
<dbReference type="InterPro" id="IPR019821">
    <property type="entry name" value="Kinesin_motor_CS"/>
</dbReference>
<dbReference type="Gene3D" id="3.40.850.10">
    <property type="entry name" value="Kinesin motor domain"/>
    <property type="match status" value="1"/>
</dbReference>
<keyword evidence="2" id="KW-0963">Cytoplasm</keyword>
<evidence type="ECO:0000313" key="14">
    <source>
        <dbReference type="EMBL" id="KII69422.1"/>
    </source>
</evidence>
<gene>
    <name evidence="14" type="ORF">RF11_11066</name>
</gene>
<accession>A0A0C2N660</accession>
<dbReference type="InterPro" id="IPR027417">
    <property type="entry name" value="P-loop_NTPase"/>
</dbReference>
<protein>
    <recommendedName>
        <fullName evidence="11">Kinesin-like protein</fullName>
    </recommendedName>
</protein>
<keyword evidence="8" id="KW-0206">Cytoskeleton</keyword>
<feature type="coiled-coil region" evidence="12">
    <location>
        <begin position="427"/>
        <end position="482"/>
    </location>
</feature>
<keyword evidence="15" id="KW-1185">Reference proteome</keyword>
<dbReference type="PANTHER" id="PTHR47968">
    <property type="entry name" value="CENTROMERE PROTEIN E"/>
    <property type="match status" value="1"/>
</dbReference>
<dbReference type="PROSITE" id="PS00411">
    <property type="entry name" value="KINESIN_MOTOR_1"/>
    <property type="match status" value="1"/>
</dbReference>
<evidence type="ECO:0000256" key="12">
    <source>
        <dbReference type="SAM" id="Coils"/>
    </source>
</evidence>
<dbReference type="GO" id="GO:0003777">
    <property type="term" value="F:microtubule motor activity"/>
    <property type="evidence" value="ECO:0007669"/>
    <property type="project" value="InterPro"/>
</dbReference>
<sequence>MEQSDCNIKVFCRFRPQNDSEIRNGGIESASIQPDGKVIAENRIFVFDNVFPQTTEQITIYETSAKPLVSDLLNGYNATIFAYGQTSSGKTFTMEGVFDNVNKRGIIPRIIEDIFNYIYQMDDNLEFHIKVSYFEIYLDSIRDLLDVNNKNLSVHEDKHGNPYVRGITERFVSCPEEMYEVIDEGKSNRHIAFTNMNEHSSRSHSVFLITLRQEDTLTHKSKCGKLFLVDLAGSEKVSKTGASGVVLDEAKNINKSLGALGNVISALAENKSHVPYRDSKLTRILQESLGGNSRTTIIICCSLSSINISETVSTLRFGQRAKSITNKVCVNEELSADEWKSRYLKENKRCNHFKKLCEELKLELSRYRRDSVASSEPGSEITNISTNYTSRDNLLASDFSPPAKLTKLNEGDSRISEGEMEIKDKVIIEQRRKIDDLKSENVQYSNKIAEINGMITKMNNELQMKEKDKEELLLALSELAMNYEQEAQKSIDFKSKISERDRQIGDINVKYRECIKELNKFKHLLNVSEEKYNNETRSFTNQIRDLAETLGCVDTQIDTCNNPQVGFLDCHSTVIKVKNLLVAYKSEMEDHKENLKQHQIIMSKQQSELQKAQVSLEDVCYQIYHFKIKVTTRSIMVFFPFYI</sequence>
<feature type="coiled-coil region" evidence="12">
    <location>
        <begin position="574"/>
        <end position="608"/>
    </location>
</feature>
<evidence type="ECO:0000256" key="9">
    <source>
        <dbReference type="ARBA" id="ARBA00034704"/>
    </source>
</evidence>
<dbReference type="GO" id="GO:0007010">
    <property type="term" value="P:cytoskeleton organization"/>
    <property type="evidence" value="ECO:0007669"/>
    <property type="project" value="UniProtKB-ARBA"/>
</dbReference>
<evidence type="ECO:0000256" key="10">
    <source>
        <dbReference type="PROSITE-ProRule" id="PRU00283"/>
    </source>
</evidence>
<proteinExistence type="inferred from homology"/>
<dbReference type="GO" id="GO:0007018">
    <property type="term" value="P:microtubule-based movement"/>
    <property type="evidence" value="ECO:0007669"/>
    <property type="project" value="InterPro"/>
</dbReference>